<feature type="region of interest" description="Disordered" evidence="2">
    <location>
        <begin position="406"/>
        <end position="427"/>
    </location>
</feature>
<dbReference type="OrthoDB" id="10005859at2759"/>
<keyword evidence="3" id="KW-1185">Reference proteome</keyword>
<dbReference type="RefSeq" id="XP_030648071.1">
    <property type="nucleotide sequence ID" value="XM_030792211.1"/>
</dbReference>
<name>A0A6J2WV04_CHACN</name>
<protein>
    <submittedName>
        <fullName evidence="4">Coiled-coil domain-containing protein 83</fullName>
    </submittedName>
</protein>
<dbReference type="InterPro" id="IPR026702">
    <property type="entry name" value="CCDC83"/>
</dbReference>
<accession>A0A6J2WV04</accession>
<dbReference type="CTD" id="220047"/>
<evidence type="ECO:0000256" key="2">
    <source>
        <dbReference type="SAM" id="MobiDB-lite"/>
    </source>
</evidence>
<dbReference type="PANTHER" id="PTHR21468:SF1">
    <property type="entry name" value="COILED-COIL DOMAIN-CONTAINING PROTEIN 83"/>
    <property type="match status" value="1"/>
</dbReference>
<organism evidence="3 4">
    <name type="scientific">Chanos chanos</name>
    <name type="common">Milkfish</name>
    <name type="synonym">Mugil chanos</name>
    <dbReference type="NCBI Taxonomy" id="29144"/>
    <lineage>
        <taxon>Eukaryota</taxon>
        <taxon>Metazoa</taxon>
        <taxon>Chordata</taxon>
        <taxon>Craniata</taxon>
        <taxon>Vertebrata</taxon>
        <taxon>Euteleostomi</taxon>
        <taxon>Actinopterygii</taxon>
        <taxon>Neopterygii</taxon>
        <taxon>Teleostei</taxon>
        <taxon>Ostariophysi</taxon>
        <taxon>Gonorynchiformes</taxon>
        <taxon>Chanidae</taxon>
        <taxon>Chanos</taxon>
    </lineage>
</organism>
<feature type="compositionally biased region" description="Polar residues" evidence="2">
    <location>
        <begin position="417"/>
        <end position="427"/>
    </location>
</feature>
<dbReference type="AlphaFoldDB" id="A0A6J2WV04"/>
<evidence type="ECO:0000256" key="1">
    <source>
        <dbReference type="SAM" id="Coils"/>
    </source>
</evidence>
<dbReference type="PANTHER" id="PTHR21468">
    <property type="entry name" value="HSD9"/>
    <property type="match status" value="1"/>
</dbReference>
<reference evidence="4" key="1">
    <citation type="submission" date="2025-08" db="UniProtKB">
        <authorList>
            <consortium name="RefSeq"/>
        </authorList>
    </citation>
    <scope>IDENTIFICATION</scope>
</reference>
<sequence length="436" mass="49751">MRSAPMCALLRIVETRQRQQAYRQSWFSSCKGIGKKMKDECKTSLAEAVINFQIQVKRKEIDESKGEISQLEVINQRLLELREQLKEEQMVHVTELCKQVKEQERKLEQREVVNKEQVEHALQEKLEVAQGQEKQLSELRDELKNLEEQLLALQAERQIWLDYKNVGSQGHQRQIEHLETELSTLQTVFQETSEYIRKSHKEALNEIDENTTKIIDEKIRLAKETALKHQGKYRRQEELEINDFLKKKVAFYQKEVAVIEVAVQQLEAENLEHLEKLYDHGLADLPISRKVLLTRVTGLGQNDSSCLERTMQKISLTESSEPVNISPPPLHPVAEAQQAKMQAWKLEGDERVSSCGLSAPGPSADPPEDQSASPYGRQTNLQEPLHLGALEKKLLSVVGHAVPLHITSSETDGPGNTLHTSQDGALTTQIIRSRFQ</sequence>
<dbReference type="InParanoid" id="A0A6J2WV04"/>
<evidence type="ECO:0000313" key="4">
    <source>
        <dbReference type="RefSeq" id="XP_030648071.1"/>
    </source>
</evidence>
<feature type="region of interest" description="Disordered" evidence="2">
    <location>
        <begin position="351"/>
        <end position="378"/>
    </location>
</feature>
<proteinExistence type="predicted"/>
<dbReference type="GeneID" id="115828258"/>
<keyword evidence="1" id="KW-0175">Coiled coil</keyword>
<evidence type="ECO:0000313" key="3">
    <source>
        <dbReference type="Proteomes" id="UP000504632"/>
    </source>
</evidence>
<feature type="coiled-coil region" evidence="1">
    <location>
        <begin position="115"/>
        <end position="163"/>
    </location>
</feature>
<gene>
    <name evidence="4" type="primary">ccdc83</name>
</gene>
<dbReference type="Proteomes" id="UP000504632">
    <property type="component" value="Chromosome 15"/>
</dbReference>